<comment type="caution">
    <text evidence="6">The sequence shown here is derived from an EMBL/GenBank/DDBJ whole genome shotgun (WGS) entry which is preliminary data.</text>
</comment>
<feature type="transmembrane region" description="Helical" evidence="4">
    <location>
        <begin position="205"/>
        <end position="230"/>
    </location>
</feature>
<feature type="transmembrane region" description="Helical" evidence="4">
    <location>
        <begin position="135"/>
        <end position="154"/>
    </location>
</feature>
<feature type="transmembrane region" description="Helical" evidence="4">
    <location>
        <begin position="332"/>
        <end position="354"/>
    </location>
</feature>
<protein>
    <recommendedName>
        <fullName evidence="5">Major facilitator superfamily (MFS) profile domain-containing protein</fullName>
    </recommendedName>
</protein>
<proteinExistence type="inferred from homology"/>
<dbReference type="Pfam" id="PF07690">
    <property type="entry name" value="MFS_1"/>
    <property type="match status" value="1"/>
</dbReference>
<evidence type="ECO:0000313" key="7">
    <source>
        <dbReference type="Proteomes" id="UP001527925"/>
    </source>
</evidence>
<feature type="transmembrane region" description="Helical" evidence="4">
    <location>
        <begin position="82"/>
        <end position="101"/>
    </location>
</feature>
<feature type="transmembrane region" description="Helical" evidence="4">
    <location>
        <begin position="366"/>
        <end position="385"/>
    </location>
</feature>
<dbReference type="InterPro" id="IPR011701">
    <property type="entry name" value="MFS"/>
</dbReference>
<comment type="similarity">
    <text evidence="2">Belongs to the major facilitator superfamily. Monocarboxylate porter (TC 2.A.1.13) family.</text>
</comment>
<dbReference type="PANTHER" id="PTHR11360:SF317">
    <property type="entry name" value="MAJOR FACILITATOR SUPERFAMILY (MFS) PROFILE DOMAIN-CONTAINING PROTEIN-RELATED"/>
    <property type="match status" value="1"/>
</dbReference>
<gene>
    <name evidence="6" type="ORF">HK105_204724</name>
</gene>
<keyword evidence="7" id="KW-1185">Reference proteome</keyword>
<evidence type="ECO:0000256" key="1">
    <source>
        <dbReference type="ARBA" id="ARBA00004141"/>
    </source>
</evidence>
<dbReference type="Gene3D" id="1.20.1250.20">
    <property type="entry name" value="MFS general substrate transporter like domains"/>
    <property type="match status" value="2"/>
</dbReference>
<feature type="transmembrane region" description="Helical" evidence="4">
    <location>
        <begin position="466"/>
        <end position="486"/>
    </location>
</feature>
<dbReference type="SUPFAM" id="SSF103473">
    <property type="entry name" value="MFS general substrate transporter"/>
    <property type="match status" value="1"/>
</dbReference>
<feature type="region of interest" description="Disordered" evidence="3">
    <location>
        <begin position="255"/>
        <end position="274"/>
    </location>
</feature>
<keyword evidence="4" id="KW-0472">Membrane</keyword>
<evidence type="ECO:0000313" key="6">
    <source>
        <dbReference type="EMBL" id="KAL2915777.1"/>
    </source>
</evidence>
<dbReference type="EMBL" id="JADGIZ020000021">
    <property type="protein sequence ID" value="KAL2915777.1"/>
    <property type="molecule type" value="Genomic_DNA"/>
</dbReference>
<comment type="subcellular location">
    <subcellularLocation>
        <location evidence="1">Membrane</location>
        <topology evidence="1">Multi-pass membrane protein</topology>
    </subcellularLocation>
</comment>
<organism evidence="6 7">
    <name type="scientific">Polyrhizophydium stewartii</name>
    <dbReference type="NCBI Taxonomy" id="2732419"/>
    <lineage>
        <taxon>Eukaryota</taxon>
        <taxon>Fungi</taxon>
        <taxon>Fungi incertae sedis</taxon>
        <taxon>Chytridiomycota</taxon>
        <taxon>Chytridiomycota incertae sedis</taxon>
        <taxon>Chytridiomycetes</taxon>
        <taxon>Rhizophydiales</taxon>
        <taxon>Rhizophydiales incertae sedis</taxon>
        <taxon>Polyrhizophydium</taxon>
    </lineage>
</organism>
<evidence type="ECO:0000256" key="3">
    <source>
        <dbReference type="SAM" id="MobiDB-lite"/>
    </source>
</evidence>
<evidence type="ECO:0000259" key="5">
    <source>
        <dbReference type="PROSITE" id="PS50850"/>
    </source>
</evidence>
<dbReference type="PANTHER" id="PTHR11360">
    <property type="entry name" value="MONOCARBOXYLATE TRANSPORTER"/>
    <property type="match status" value="1"/>
</dbReference>
<reference evidence="6 7" key="1">
    <citation type="submission" date="2023-09" db="EMBL/GenBank/DDBJ databases">
        <title>Pangenome analysis of Batrachochytrium dendrobatidis and related Chytrids.</title>
        <authorList>
            <person name="Yacoub M.N."/>
            <person name="Stajich J.E."/>
            <person name="James T.Y."/>
        </authorList>
    </citation>
    <scope>NUCLEOTIDE SEQUENCE [LARGE SCALE GENOMIC DNA]</scope>
    <source>
        <strain evidence="6 7">JEL0888</strain>
    </source>
</reference>
<keyword evidence="4" id="KW-1133">Transmembrane helix</keyword>
<feature type="transmembrane region" description="Helical" evidence="4">
    <location>
        <begin position="166"/>
        <end position="185"/>
    </location>
</feature>
<feature type="transmembrane region" description="Helical" evidence="4">
    <location>
        <begin position="405"/>
        <end position="424"/>
    </location>
</feature>
<dbReference type="InterPro" id="IPR050327">
    <property type="entry name" value="Proton-linked_MCT"/>
</dbReference>
<feature type="domain" description="Major facilitator superfamily (MFS) profile" evidence="5">
    <location>
        <begin position="35"/>
        <end position="530"/>
    </location>
</feature>
<keyword evidence="4" id="KW-0812">Transmembrane</keyword>
<dbReference type="InterPro" id="IPR036259">
    <property type="entry name" value="MFS_trans_sf"/>
</dbReference>
<feature type="transmembrane region" description="Helical" evidence="4">
    <location>
        <begin position="37"/>
        <end position="56"/>
    </location>
</feature>
<name>A0ABR4N8F4_9FUNG</name>
<sequence length="581" mass="63254">MDLIKNHYGAVKFERSEHWLRAEEYLFYFPPLRFNRFLLFPAALLIQLSVGSLYAWSGYNLPIEAYIYGRNGGVDRNIASNIFYVAVGVFGLTAALLGPWLERRGPMLGCLVGALFFYAGNLLAGLGVYTQHIELVIFGYGIIGGIGLGIAYIAPVSPLQKWFPEARGIAAGVAVCGFGGGSIIAPYSQKFLIGVNYHKTGEVGIVGVPLTFVILGSIYFVAMMLSALVLRMPPPGYSVKGITIDTIKGAEAFQGRQSGDSASSDDIKKTSITTGSGLGQQTLYERDSSADLGGVRKDPAPVEEAADTSKGQVDSNVFAMTLAESLSSSEYWLMWFMFLGAQITGLLIISKIQSIIQNQFKRDADAAALINSLLGGANLLGRLVLPLLSDVLPHVSGGVAGRKSIFLFSLVTQAVCLSFLPLTIDDQRFGGFLACAFIIAFCYGGGFGVIPAFLADQFGAKNVGATHGIILMAWASGAVVGGLVFTEVLKKQQVKFAPNIVPIYDLNFRWILGLVLMGFVLCIFIHTNLRDRRMPHVEGEVLRIRFINGRMIRFYRTGKMHMLSKHEEDSEWSDYLRTLGH</sequence>
<evidence type="ECO:0000256" key="4">
    <source>
        <dbReference type="SAM" id="Phobius"/>
    </source>
</evidence>
<dbReference type="InterPro" id="IPR020846">
    <property type="entry name" value="MFS_dom"/>
</dbReference>
<feature type="transmembrane region" description="Helical" evidence="4">
    <location>
        <begin position="108"/>
        <end position="129"/>
    </location>
</feature>
<feature type="transmembrane region" description="Helical" evidence="4">
    <location>
        <begin position="430"/>
        <end position="454"/>
    </location>
</feature>
<dbReference type="PROSITE" id="PS50850">
    <property type="entry name" value="MFS"/>
    <property type="match status" value="1"/>
</dbReference>
<evidence type="ECO:0000256" key="2">
    <source>
        <dbReference type="ARBA" id="ARBA00006727"/>
    </source>
</evidence>
<feature type="transmembrane region" description="Helical" evidence="4">
    <location>
        <begin position="506"/>
        <end position="525"/>
    </location>
</feature>
<dbReference type="Proteomes" id="UP001527925">
    <property type="component" value="Unassembled WGS sequence"/>
</dbReference>
<accession>A0ABR4N8F4</accession>